<dbReference type="AlphaFoldDB" id="A0A9K3Q223"/>
<keyword evidence="4" id="KW-1185">Reference proteome</keyword>
<dbReference type="PANTHER" id="PTHR33418">
    <property type="entry name" value="HELICASE-ASSOCIATED"/>
    <property type="match status" value="1"/>
</dbReference>
<comment type="caution">
    <text evidence="3">The sequence shown here is derived from an EMBL/GenBank/DDBJ whole genome shotgun (WGS) entry which is preliminary data.</text>
</comment>
<dbReference type="OrthoDB" id="42040at2759"/>
<keyword evidence="3" id="KW-0378">Hydrolase</keyword>
<keyword evidence="3" id="KW-0067">ATP-binding</keyword>
<sequence length="317" mass="37012">MTLLDQLFMQQSQHRPSLYRCNDLPLHFSHQQLLNGSGSATPKKVEYSSLQQQFALHNSSPILGSLSRPNNNMIRPGRYQEVSDMRSDILDTVDNGIFLVQPLDFDSHNQYTELLEEAKEGDHPSFISEGDDDATDEKSPASIQSCFRHYQADKWTSMLEELIQYRRHFGHCNVPHTSKDFPELGRWVKRQRYQYKLMQEGKKESTMTPERAQTLEQVGFVWDAHSSTWHRRYQELTAFCLEHGHCNVPSNFPPNPQLSTWVKFQRRQYKALQNVGRHREERGASAGHSLTPVRIQALEQLGFQWELRRIMKKDKII</sequence>
<feature type="domain" description="Helicase-associated" evidence="2">
    <location>
        <begin position="152"/>
        <end position="220"/>
    </location>
</feature>
<feature type="region of interest" description="Disordered" evidence="1">
    <location>
        <begin position="117"/>
        <end position="139"/>
    </location>
</feature>
<accession>A0A9K3Q223</accession>
<proteinExistence type="predicted"/>
<feature type="domain" description="Helicase-associated" evidence="2">
    <location>
        <begin position="226"/>
        <end position="303"/>
    </location>
</feature>
<keyword evidence="3" id="KW-0347">Helicase</keyword>
<evidence type="ECO:0000259" key="2">
    <source>
        <dbReference type="Pfam" id="PF03457"/>
    </source>
</evidence>
<dbReference type="InterPro" id="IPR005114">
    <property type="entry name" value="Helicase_assoc"/>
</dbReference>
<dbReference type="EMBL" id="JAGRRH010000006">
    <property type="protein sequence ID" value="KAG7368352.1"/>
    <property type="molecule type" value="Genomic_DNA"/>
</dbReference>
<reference evidence="3" key="2">
    <citation type="submission" date="2021-04" db="EMBL/GenBank/DDBJ databases">
        <authorList>
            <person name="Podell S."/>
        </authorList>
    </citation>
    <scope>NUCLEOTIDE SEQUENCE</scope>
    <source>
        <strain evidence="3">Hildebrandi</strain>
    </source>
</reference>
<name>A0A9K3Q223_9STRA</name>
<evidence type="ECO:0000313" key="3">
    <source>
        <dbReference type="EMBL" id="KAG7368352.1"/>
    </source>
</evidence>
<dbReference type="GO" id="GO:0004386">
    <property type="term" value="F:helicase activity"/>
    <property type="evidence" value="ECO:0007669"/>
    <property type="project" value="UniProtKB-KW"/>
</dbReference>
<evidence type="ECO:0000256" key="1">
    <source>
        <dbReference type="SAM" id="MobiDB-lite"/>
    </source>
</evidence>
<organism evidence="3 4">
    <name type="scientific">Nitzschia inconspicua</name>
    <dbReference type="NCBI Taxonomy" id="303405"/>
    <lineage>
        <taxon>Eukaryota</taxon>
        <taxon>Sar</taxon>
        <taxon>Stramenopiles</taxon>
        <taxon>Ochrophyta</taxon>
        <taxon>Bacillariophyta</taxon>
        <taxon>Bacillariophyceae</taxon>
        <taxon>Bacillariophycidae</taxon>
        <taxon>Bacillariales</taxon>
        <taxon>Bacillariaceae</taxon>
        <taxon>Nitzschia</taxon>
    </lineage>
</organism>
<dbReference type="PANTHER" id="PTHR33418:SF1">
    <property type="entry name" value="HELICASE-ASSOCIATED DOMAIN-CONTAINING PROTEIN"/>
    <property type="match status" value="1"/>
</dbReference>
<reference evidence="3" key="1">
    <citation type="journal article" date="2021" name="Sci. Rep.">
        <title>Diploid genomic architecture of Nitzschia inconspicua, an elite biomass production diatom.</title>
        <authorList>
            <person name="Oliver A."/>
            <person name="Podell S."/>
            <person name="Pinowska A."/>
            <person name="Traller J.C."/>
            <person name="Smith S.R."/>
            <person name="McClure R."/>
            <person name="Beliaev A."/>
            <person name="Bohutskyi P."/>
            <person name="Hill E.A."/>
            <person name="Rabines A."/>
            <person name="Zheng H."/>
            <person name="Allen L.Z."/>
            <person name="Kuo A."/>
            <person name="Grigoriev I.V."/>
            <person name="Allen A.E."/>
            <person name="Hazlebeck D."/>
            <person name="Allen E.E."/>
        </authorList>
    </citation>
    <scope>NUCLEOTIDE SEQUENCE</scope>
    <source>
        <strain evidence="3">Hildebrandi</strain>
    </source>
</reference>
<keyword evidence="3" id="KW-0547">Nucleotide-binding</keyword>
<dbReference type="Proteomes" id="UP000693970">
    <property type="component" value="Unassembled WGS sequence"/>
</dbReference>
<gene>
    <name evidence="3" type="ORF">IV203_031095</name>
</gene>
<dbReference type="Pfam" id="PF03457">
    <property type="entry name" value="HA"/>
    <property type="match status" value="2"/>
</dbReference>
<protein>
    <submittedName>
        <fullName evidence="3">Helicase domain protein</fullName>
    </submittedName>
</protein>
<evidence type="ECO:0000313" key="4">
    <source>
        <dbReference type="Proteomes" id="UP000693970"/>
    </source>
</evidence>